<dbReference type="AlphaFoldDB" id="A0AAW1GPR0"/>
<evidence type="ECO:0000256" key="1">
    <source>
        <dbReference type="ARBA" id="ARBA00005184"/>
    </source>
</evidence>
<comment type="function">
    <text evidence="10">Acts in the modification of cell walls via demethylesterification of cell wall pectin.</text>
</comment>
<dbReference type="Pfam" id="PF01095">
    <property type="entry name" value="Pectinesterase"/>
    <property type="match status" value="1"/>
</dbReference>
<keyword evidence="7" id="KW-1015">Disulfide bond</keyword>
<dbReference type="InterPro" id="IPR012334">
    <property type="entry name" value="Pectin_lyas_fold"/>
</dbReference>
<evidence type="ECO:0000313" key="16">
    <source>
        <dbReference type="Proteomes" id="UP001443914"/>
    </source>
</evidence>
<keyword evidence="13" id="KW-1133">Transmembrane helix</keyword>
<evidence type="ECO:0000313" key="15">
    <source>
        <dbReference type="EMBL" id="KAK9664888.1"/>
    </source>
</evidence>
<comment type="catalytic activity">
    <reaction evidence="9 12">
        <text>[(1-&gt;4)-alpha-D-galacturonosyl methyl ester](n) + n H2O = [(1-&gt;4)-alpha-D-galacturonosyl](n) + n methanol + n H(+)</text>
        <dbReference type="Rhea" id="RHEA:22380"/>
        <dbReference type="Rhea" id="RHEA-COMP:14570"/>
        <dbReference type="Rhea" id="RHEA-COMP:14573"/>
        <dbReference type="ChEBI" id="CHEBI:15377"/>
        <dbReference type="ChEBI" id="CHEBI:15378"/>
        <dbReference type="ChEBI" id="CHEBI:17790"/>
        <dbReference type="ChEBI" id="CHEBI:140522"/>
        <dbReference type="ChEBI" id="CHEBI:140523"/>
        <dbReference type="EC" id="3.1.1.11"/>
    </reaction>
</comment>
<dbReference type="CDD" id="cd15798">
    <property type="entry name" value="PMEI-like_3"/>
    <property type="match status" value="1"/>
</dbReference>
<dbReference type="SMART" id="SM00856">
    <property type="entry name" value="PMEI"/>
    <property type="match status" value="1"/>
</dbReference>
<accession>A0AAW1GPR0</accession>
<dbReference type="FunFam" id="2.160.20.10:FF:000001">
    <property type="entry name" value="Pectinesterase"/>
    <property type="match status" value="1"/>
</dbReference>
<dbReference type="GO" id="GO:0004857">
    <property type="term" value="F:enzyme inhibitor activity"/>
    <property type="evidence" value="ECO:0007669"/>
    <property type="project" value="InterPro"/>
</dbReference>
<evidence type="ECO:0000256" key="7">
    <source>
        <dbReference type="ARBA" id="ARBA00023157"/>
    </source>
</evidence>
<proteinExistence type="inferred from homology"/>
<keyword evidence="8" id="KW-0325">Glycoprotein</keyword>
<evidence type="ECO:0000259" key="14">
    <source>
        <dbReference type="SMART" id="SM00856"/>
    </source>
</evidence>
<evidence type="ECO:0000256" key="10">
    <source>
        <dbReference type="ARBA" id="ARBA00057335"/>
    </source>
</evidence>
<evidence type="ECO:0000256" key="4">
    <source>
        <dbReference type="ARBA" id="ARBA00013229"/>
    </source>
</evidence>
<evidence type="ECO:0000256" key="13">
    <source>
        <dbReference type="SAM" id="Phobius"/>
    </source>
</evidence>
<protein>
    <recommendedName>
        <fullName evidence="4 12">Pectinesterase</fullName>
        <ecNumber evidence="4 12">3.1.1.11</ecNumber>
    </recommendedName>
</protein>
<name>A0AAW1GPR0_SAPOF</name>
<dbReference type="GO" id="GO:0045490">
    <property type="term" value="P:pectin catabolic process"/>
    <property type="evidence" value="ECO:0007669"/>
    <property type="project" value="UniProtKB-UniRule"/>
</dbReference>
<reference evidence="15" key="1">
    <citation type="submission" date="2024-03" db="EMBL/GenBank/DDBJ databases">
        <title>WGS assembly of Saponaria officinalis var. Norfolk2.</title>
        <authorList>
            <person name="Jenkins J."/>
            <person name="Shu S."/>
            <person name="Grimwood J."/>
            <person name="Barry K."/>
            <person name="Goodstein D."/>
            <person name="Schmutz J."/>
            <person name="Leebens-Mack J."/>
            <person name="Osbourn A."/>
        </authorList>
    </citation>
    <scope>NUCLEOTIDE SEQUENCE [LARGE SCALE GENOMIC DNA]</scope>
    <source>
        <strain evidence="15">JIC</strain>
    </source>
</reference>
<sequence length="566" mass="62633">MKGKIIGCVVSIIFLVGLGTILVVGVRNANKSDNPASSSPLSSSSKAVQAVCGPTDYKEACIQSLNSIANNQSATPKDYIQVAINATIDAIRESIEKSRNISKEAIDPFNKMALDDCREMLQFAIDELHEAFSNMSKDDKGHTINEREIELKNWLSATIAYQETCVDGIGKEDLKEKMAVNLVDASHLSSNVLAIVSEIIPILNSFGLETNVSIGRKLLHTPKNDNDEYPSWVSNSDRKLLRRINMNNPKPNVVVAQDGSGQFKTINAALKAYPKNLIGRYVIYVKAGIYNEQVLVTKDQVNIFMFGDGPRQTIVTGKLSVAGSGTTTYQSATFAVIGNGFVGKSMGFRNTAGPQGHQAVALRVQSDMSIFYNCRMDGYQDTLYTQAHRQFYRNCVVSGTVDFIFGDGSVVIQNTLIIVRKPMDGQQNTVTAQGKKDRRETTGIVIHNCRIVPEQLLFPLRFKINTFLGRPWKEFSTTVIMQSLLADFIQPAGWMPWAGTFALDTLYYAEFGNRGPGAVTSQRVRWKGYHVLTNKNDVVRFTVNPFIQGHMWIKNTGTPYLPGLKI</sequence>
<dbReference type="Gene3D" id="1.20.140.40">
    <property type="entry name" value="Invertase/pectin methylesterase inhibitor family protein"/>
    <property type="match status" value="1"/>
</dbReference>
<dbReference type="GO" id="GO:0042545">
    <property type="term" value="P:cell wall modification"/>
    <property type="evidence" value="ECO:0007669"/>
    <property type="project" value="UniProtKB-UniRule"/>
</dbReference>
<evidence type="ECO:0000256" key="8">
    <source>
        <dbReference type="ARBA" id="ARBA00023180"/>
    </source>
</evidence>
<dbReference type="PANTHER" id="PTHR31707">
    <property type="entry name" value="PECTINESTERASE"/>
    <property type="match status" value="1"/>
</dbReference>
<keyword evidence="13" id="KW-0812">Transmembrane</keyword>
<dbReference type="Pfam" id="PF04043">
    <property type="entry name" value="PMEI"/>
    <property type="match status" value="1"/>
</dbReference>
<gene>
    <name evidence="15" type="ORF">RND81_14G075100</name>
</gene>
<dbReference type="EMBL" id="JBDFQZ010000014">
    <property type="protein sequence ID" value="KAK9664888.1"/>
    <property type="molecule type" value="Genomic_DNA"/>
</dbReference>
<dbReference type="FunFam" id="1.20.140.40:FF:000001">
    <property type="entry name" value="Pectinesterase"/>
    <property type="match status" value="1"/>
</dbReference>
<comment type="caution">
    <text evidence="15">The sequence shown here is derived from an EMBL/GenBank/DDBJ whole genome shotgun (WGS) entry which is preliminary data.</text>
</comment>
<evidence type="ECO:0000256" key="11">
    <source>
        <dbReference type="PROSITE-ProRule" id="PRU10040"/>
    </source>
</evidence>
<dbReference type="SUPFAM" id="SSF101148">
    <property type="entry name" value="Plant invertase/pectin methylesterase inhibitor"/>
    <property type="match status" value="1"/>
</dbReference>
<keyword evidence="13" id="KW-0472">Membrane</keyword>
<evidence type="ECO:0000256" key="6">
    <source>
        <dbReference type="ARBA" id="ARBA00023085"/>
    </source>
</evidence>
<keyword evidence="5 12" id="KW-0378">Hydrolase</keyword>
<feature type="domain" description="Pectinesterase inhibitor" evidence="14">
    <location>
        <begin position="43"/>
        <end position="195"/>
    </location>
</feature>
<dbReference type="PROSITE" id="PS00503">
    <property type="entry name" value="PECTINESTERASE_2"/>
    <property type="match status" value="1"/>
</dbReference>
<evidence type="ECO:0000256" key="2">
    <source>
        <dbReference type="ARBA" id="ARBA00006027"/>
    </source>
</evidence>
<comment type="similarity">
    <text evidence="2">In the N-terminal section; belongs to the PMEI family.</text>
</comment>
<evidence type="ECO:0000256" key="3">
    <source>
        <dbReference type="ARBA" id="ARBA00007786"/>
    </source>
</evidence>
<evidence type="ECO:0000256" key="9">
    <source>
        <dbReference type="ARBA" id="ARBA00047928"/>
    </source>
</evidence>
<evidence type="ECO:0000256" key="12">
    <source>
        <dbReference type="RuleBase" id="RU000589"/>
    </source>
</evidence>
<keyword evidence="6 12" id="KW-0063">Aspartyl esterase</keyword>
<keyword evidence="16" id="KW-1185">Reference proteome</keyword>
<dbReference type="InterPro" id="IPR035513">
    <property type="entry name" value="Invertase/methylesterase_inhib"/>
</dbReference>
<dbReference type="Proteomes" id="UP001443914">
    <property type="component" value="Unassembled WGS sequence"/>
</dbReference>
<feature type="transmembrane region" description="Helical" evidence="13">
    <location>
        <begin position="5"/>
        <end position="26"/>
    </location>
</feature>
<feature type="active site" evidence="11">
    <location>
        <position position="402"/>
    </location>
</feature>
<comment type="similarity">
    <text evidence="3">In the C-terminal section; belongs to the pectinesterase family.</text>
</comment>
<dbReference type="SUPFAM" id="SSF51126">
    <property type="entry name" value="Pectin lyase-like"/>
    <property type="match status" value="1"/>
</dbReference>
<organism evidence="15 16">
    <name type="scientific">Saponaria officinalis</name>
    <name type="common">Common soapwort</name>
    <name type="synonym">Lychnis saponaria</name>
    <dbReference type="NCBI Taxonomy" id="3572"/>
    <lineage>
        <taxon>Eukaryota</taxon>
        <taxon>Viridiplantae</taxon>
        <taxon>Streptophyta</taxon>
        <taxon>Embryophyta</taxon>
        <taxon>Tracheophyta</taxon>
        <taxon>Spermatophyta</taxon>
        <taxon>Magnoliopsida</taxon>
        <taxon>eudicotyledons</taxon>
        <taxon>Gunneridae</taxon>
        <taxon>Pentapetalae</taxon>
        <taxon>Caryophyllales</taxon>
        <taxon>Caryophyllaceae</taxon>
        <taxon>Caryophylleae</taxon>
        <taxon>Saponaria</taxon>
    </lineage>
</organism>
<dbReference type="GO" id="GO:0030599">
    <property type="term" value="F:pectinesterase activity"/>
    <property type="evidence" value="ECO:0007669"/>
    <property type="project" value="UniProtKB-UniRule"/>
</dbReference>
<dbReference type="InterPro" id="IPR011050">
    <property type="entry name" value="Pectin_lyase_fold/virulence"/>
</dbReference>
<evidence type="ECO:0000256" key="5">
    <source>
        <dbReference type="ARBA" id="ARBA00022801"/>
    </source>
</evidence>
<dbReference type="EC" id="3.1.1.11" evidence="4 12"/>
<dbReference type="NCBIfam" id="TIGR01614">
    <property type="entry name" value="PME_inhib"/>
    <property type="match status" value="1"/>
</dbReference>
<dbReference type="InterPro" id="IPR033131">
    <property type="entry name" value="Pectinesterase_Asp_AS"/>
</dbReference>
<dbReference type="InterPro" id="IPR000070">
    <property type="entry name" value="Pectinesterase_cat"/>
</dbReference>
<dbReference type="Gene3D" id="2.160.20.10">
    <property type="entry name" value="Single-stranded right-handed beta-helix, Pectin lyase-like"/>
    <property type="match status" value="1"/>
</dbReference>
<dbReference type="InterPro" id="IPR006501">
    <property type="entry name" value="Pectinesterase_inhib_dom"/>
</dbReference>
<comment type="pathway">
    <text evidence="1 12">Glycan metabolism; pectin degradation; 2-dehydro-3-deoxy-D-gluconate from pectin: step 1/5.</text>
</comment>